<organism evidence="5 6">
    <name type="scientific">Candidatus Flavonifractor intestinigallinarum</name>
    <dbReference type="NCBI Taxonomy" id="2838586"/>
    <lineage>
        <taxon>Bacteria</taxon>
        <taxon>Bacillati</taxon>
        <taxon>Bacillota</taxon>
        <taxon>Clostridia</taxon>
        <taxon>Eubacteriales</taxon>
        <taxon>Oscillospiraceae</taxon>
        <taxon>Flavonifractor</taxon>
    </lineage>
</organism>
<dbReference type="GO" id="GO:0005509">
    <property type="term" value="F:calcium ion binding"/>
    <property type="evidence" value="ECO:0007669"/>
    <property type="project" value="InterPro"/>
</dbReference>
<dbReference type="PANTHER" id="PTHR43308">
    <property type="entry name" value="OUTER MEMBRANE PROTEIN ALPHA-RELATED"/>
    <property type="match status" value="1"/>
</dbReference>
<dbReference type="GO" id="GO:0016020">
    <property type="term" value="C:membrane"/>
    <property type="evidence" value="ECO:0007669"/>
    <property type="project" value="InterPro"/>
</dbReference>
<keyword evidence="1" id="KW-0677">Repeat</keyword>
<gene>
    <name evidence="5" type="ORF">H9712_04110</name>
</gene>
<feature type="domain" description="Fibronectin type-III" evidence="3">
    <location>
        <begin position="984"/>
        <end position="1072"/>
    </location>
</feature>
<dbReference type="InterPro" id="IPR013783">
    <property type="entry name" value="Ig-like_fold"/>
</dbReference>
<dbReference type="Pfam" id="PF05345">
    <property type="entry name" value="He_PIG"/>
    <property type="match status" value="1"/>
</dbReference>
<protein>
    <submittedName>
        <fullName evidence="5">S-layer homology domain-containing protein</fullName>
    </submittedName>
</protein>
<dbReference type="Pfam" id="PF00041">
    <property type="entry name" value="fn3"/>
    <property type="match status" value="1"/>
</dbReference>
<dbReference type="CDD" id="cd00063">
    <property type="entry name" value="FN3"/>
    <property type="match status" value="1"/>
</dbReference>
<feature type="compositionally biased region" description="Gly residues" evidence="2">
    <location>
        <begin position="1069"/>
        <end position="1079"/>
    </location>
</feature>
<dbReference type="InterPro" id="IPR036116">
    <property type="entry name" value="FN3_sf"/>
</dbReference>
<dbReference type="Pfam" id="PF00395">
    <property type="entry name" value="SLH"/>
    <property type="match status" value="3"/>
</dbReference>
<sequence>AGAAEAPYQITKGSLPAGLTLDAATGVISGTPTAAGKAGQVTVTYTDIEGQTADAVVKYGAVNKLSGQLVISCADVAYGSQPAPKVIENVSGGKVTYVYSTDANGKFGPWDTKNPVGTYYVKGIAAATDQYGETESNVVSFKVMAGAISGSVTIAGTPAYGQTLTAKPSGIPGTPAYQWYRDGVAIDGANQATYKLTLADVGCAISVKVSDKNGNYAGTVDSAATAAVSKAAYTGKVTGKATVVSSAYDKGPATDYAYDLSGLSGLPADLEGVGYGAVALSANGDGLIAAQPAPAVKEGKLTYTVSPKEEGKSAVITVVLTSANYQDITASITVTSVDKQPADIGLKDVTVTYDGQGHEVSPVWPEVGTGSAVKTVTYTKDGVSVSQPKDAGTYTVSAVYENDTHYGTASATLTIRPLEAELAWSGDTGLVYDGAAKNVTASVSNLVEGDKCAVTVEGGDKINAGSYTAKAVSLDNPNYALPTDATHKYTIDPRVVDLSVTLEPAEFEFNNAVQAPTTVTVKDGDKTLTADTDYTVSIPADTTAVGTYTVTVTGAGNYAGSKGSADYAITKVSQAALTIEPTGNKTYSDAPFTITVGGGSGEGAYSLTSSDPAILSLEQGENAGTWTATVRKAGTVTLTAGKGEDDNYKPAQLTVQLTVDPKALAEDAASLPQDYAPIYSGSGIEPVVTVKDGETVLVKDVDYTVTYADNINVGQATVTVAGTGNYTGTITMHFTISPKSLTSQDVVLSGLPERVTYTGQAVAPQITVKDGQMVLVQDTDYTVTYADNTGVGTATVTVTGKGNYKDSAQATFEIAAAAATGVVAISGADFNVGTELTASVSGKTGDLAYQWYRNGAPIENAAADKYTLTEDDANAQIAVKVTSTGSYVGTLESAPITVGKTALTGTLTLTNAEGVVTAAVEGAPEDGYDIVWLRDGQPVSGATGTTYTITDADQGHTVSAKLTAKGDYTGEIIGTGAVEVAAAAPGQPVLTTSVGDGRITVSWTAADNGAPIYQYQVQLDDEPVITVNNTVSSYTFTGLNNDQTYTVKVTAINAQGNTTASSEATPKGSSGGGGGGGGSSAAVQYTITVKQSEGGKIAPETVKVEKGEDQSFTITADQGYVIKDVLVDGKSVGAVSTYTFENVTRAHTIQAVFEEAPFQFSDLEDDHWAAPYIYDLYQRGIVNGVGGDLFAPSRTITRAEFVKMLAGVAGVTEEDLSDQHSAFTDVEQGSWYEPYVVWATENGVTTGTSATTFAPMATISREQMATMIYRYAQSAGIDLPESQPAVTFADADSFAEWAAQPIEAMQRAGIINGVGGNRFAPQDLASRAEACKMLSVLLDIAEA</sequence>
<dbReference type="InterPro" id="IPR001119">
    <property type="entry name" value="SLH_dom"/>
</dbReference>
<dbReference type="SUPFAM" id="SSF49265">
    <property type="entry name" value="Fibronectin type III"/>
    <property type="match status" value="1"/>
</dbReference>
<evidence type="ECO:0000256" key="1">
    <source>
        <dbReference type="ARBA" id="ARBA00022737"/>
    </source>
</evidence>
<dbReference type="Pfam" id="PF18887">
    <property type="entry name" value="MBG_3"/>
    <property type="match status" value="1"/>
</dbReference>
<dbReference type="PANTHER" id="PTHR43308:SF5">
    <property type="entry name" value="S-LAYER PROTEIN _ PEPTIDOGLYCAN ENDO-BETA-N-ACETYLGLUCOSAMINIDASE"/>
    <property type="match status" value="1"/>
</dbReference>
<dbReference type="PROSITE" id="PS51272">
    <property type="entry name" value="SLH"/>
    <property type="match status" value="3"/>
</dbReference>
<feature type="domain" description="SLH" evidence="4">
    <location>
        <begin position="1220"/>
        <end position="1282"/>
    </location>
</feature>
<evidence type="ECO:0000313" key="5">
    <source>
        <dbReference type="EMBL" id="HJB80143.1"/>
    </source>
</evidence>
<name>A0A9D2MLW5_9FIRM</name>
<dbReference type="InterPro" id="IPR051465">
    <property type="entry name" value="Cell_Envelope_Struct_Comp"/>
</dbReference>
<feature type="region of interest" description="Disordered" evidence="2">
    <location>
        <begin position="1057"/>
        <end position="1079"/>
    </location>
</feature>
<dbReference type="InterPro" id="IPR043772">
    <property type="entry name" value="MBG_3"/>
</dbReference>
<dbReference type="EMBL" id="DWXO01000043">
    <property type="protein sequence ID" value="HJB80143.1"/>
    <property type="molecule type" value="Genomic_DNA"/>
</dbReference>
<feature type="domain" description="SLH" evidence="4">
    <location>
        <begin position="1156"/>
        <end position="1219"/>
    </location>
</feature>
<reference evidence="5" key="2">
    <citation type="submission" date="2021-04" db="EMBL/GenBank/DDBJ databases">
        <authorList>
            <person name="Gilroy R."/>
        </authorList>
    </citation>
    <scope>NUCLEOTIDE SEQUENCE</scope>
    <source>
        <strain evidence="5">CHK192-8294</strain>
    </source>
</reference>
<evidence type="ECO:0000256" key="2">
    <source>
        <dbReference type="SAM" id="MobiDB-lite"/>
    </source>
</evidence>
<evidence type="ECO:0000259" key="3">
    <source>
        <dbReference type="PROSITE" id="PS50853"/>
    </source>
</evidence>
<dbReference type="InterPro" id="IPR015919">
    <property type="entry name" value="Cadherin-like_sf"/>
</dbReference>
<dbReference type="SMART" id="SM00060">
    <property type="entry name" value="FN3"/>
    <property type="match status" value="1"/>
</dbReference>
<feature type="domain" description="SLH" evidence="4">
    <location>
        <begin position="1285"/>
        <end position="1343"/>
    </location>
</feature>
<dbReference type="PROSITE" id="PS50853">
    <property type="entry name" value="FN3"/>
    <property type="match status" value="1"/>
</dbReference>
<feature type="non-terminal residue" evidence="5">
    <location>
        <position position="1"/>
    </location>
</feature>
<dbReference type="Gene3D" id="2.60.40.2700">
    <property type="match status" value="3"/>
</dbReference>
<proteinExistence type="predicted"/>
<reference evidence="5" key="1">
    <citation type="journal article" date="2021" name="PeerJ">
        <title>Extensive microbial diversity within the chicken gut microbiome revealed by metagenomics and culture.</title>
        <authorList>
            <person name="Gilroy R."/>
            <person name="Ravi A."/>
            <person name="Getino M."/>
            <person name="Pursley I."/>
            <person name="Horton D.L."/>
            <person name="Alikhan N.F."/>
            <person name="Baker D."/>
            <person name="Gharbi K."/>
            <person name="Hall N."/>
            <person name="Watson M."/>
            <person name="Adriaenssens E.M."/>
            <person name="Foster-Nyarko E."/>
            <person name="Jarju S."/>
            <person name="Secka A."/>
            <person name="Antonio M."/>
            <person name="Oren A."/>
            <person name="Chaudhuri R.R."/>
            <person name="La Ragione R."/>
            <person name="Hildebrand F."/>
            <person name="Pallen M.J."/>
        </authorList>
    </citation>
    <scope>NUCLEOTIDE SEQUENCE</scope>
    <source>
        <strain evidence="5">CHK192-8294</strain>
    </source>
</reference>
<evidence type="ECO:0000313" key="6">
    <source>
        <dbReference type="Proteomes" id="UP000823921"/>
    </source>
</evidence>
<dbReference type="Proteomes" id="UP000823921">
    <property type="component" value="Unassembled WGS sequence"/>
</dbReference>
<dbReference type="InterPro" id="IPR003961">
    <property type="entry name" value="FN3_dom"/>
</dbReference>
<comment type="caution">
    <text evidence="5">The sequence shown here is derived from an EMBL/GenBank/DDBJ whole genome shotgun (WGS) entry which is preliminary data.</text>
</comment>
<accession>A0A9D2MLW5</accession>
<dbReference type="SUPFAM" id="SSF49313">
    <property type="entry name" value="Cadherin-like"/>
    <property type="match status" value="1"/>
</dbReference>
<dbReference type="Gene3D" id="2.60.40.10">
    <property type="entry name" value="Immunoglobulins"/>
    <property type="match status" value="2"/>
</dbReference>
<evidence type="ECO:0000259" key="4">
    <source>
        <dbReference type="PROSITE" id="PS51272"/>
    </source>
</evidence>